<sequence length="62" mass="7251">MKKTFVCQFSIWKILAFGHGHLNECCVLLLLHALSYESEKTALWNILERNFSSTHWKVRLSA</sequence>
<reference evidence="1" key="1">
    <citation type="submission" date="2021-02" db="EMBL/GenBank/DDBJ databases">
        <authorList>
            <person name="Nowell W R."/>
        </authorList>
    </citation>
    <scope>NUCLEOTIDE SEQUENCE</scope>
</reference>
<organism evidence="1 2">
    <name type="scientific">Rotaria sordida</name>
    <dbReference type="NCBI Taxonomy" id="392033"/>
    <lineage>
        <taxon>Eukaryota</taxon>
        <taxon>Metazoa</taxon>
        <taxon>Spiralia</taxon>
        <taxon>Gnathifera</taxon>
        <taxon>Rotifera</taxon>
        <taxon>Eurotatoria</taxon>
        <taxon>Bdelloidea</taxon>
        <taxon>Philodinida</taxon>
        <taxon>Philodinidae</taxon>
        <taxon>Rotaria</taxon>
    </lineage>
</organism>
<dbReference type="Proteomes" id="UP000663889">
    <property type="component" value="Unassembled WGS sequence"/>
</dbReference>
<dbReference type="AlphaFoldDB" id="A0A815L2P8"/>
<proteinExistence type="predicted"/>
<name>A0A815L2P8_9BILA</name>
<comment type="caution">
    <text evidence="1">The sequence shown here is derived from an EMBL/GenBank/DDBJ whole genome shotgun (WGS) entry which is preliminary data.</text>
</comment>
<feature type="non-terminal residue" evidence="1">
    <location>
        <position position="1"/>
    </location>
</feature>
<dbReference type="EMBL" id="CAJNOU010003624">
    <property type="protein sequence ID" value="CAF1400645.1"/>
    <property type="molecule type" value="Genomic_DNA"/>
</dbReference>
<gene>
    <name evidence="1" type="ORF">SEV965_LOCUS31425</name>
</gene>
<accession>A0A815L2P8</accession>
<protein>
    <submittedName>
        <fullName evidence="1">Uncharacterized protein</fullName>
    </submittedName>
</protein>
<evidence type="ECO:0000313" key="1">
    <source>
        <dbReference type="EMBL" id="CAF1400645.1"/>
    </source>
</evidence>
<evidence type="ECO:0000313" key="2">
    <source>
        <dbReference type="Proteomes" id="UP000663889"/>
    </source>
</evidence>